<proteinExistence type="predicted"/>
<reference evidence="9" key="1">
    <citation type="journal article" date="2017" name="Genome Biol.">
        <title>Comparative genomics reveals high biological diversity and specific adaptations in the industrially and medically important fungal genus Aspergillus.</title>
        <authorList>
            <person name="de Vries R.P."/>
            <person name="Riley R."/>
            <person name="Wiebenga A."/>
            <person name="Aguilar-Osorio G."/>
            <person name="Amillis S."/>
            <person name="Uchima C.A."/>
            <person name="Anderluh G."/>
            <person name="Asadollahi M."/>
            <person name="Askin M."/>
            <person name="Barry K."/>
            <person name="Battaglia E."/>
            <person name="Bayram O."/>
            <person name="Benocci T."/>
            <person name="Braus-Stromeyer S.A."/>
            <person name="Caldana C."/>
            <person name="Canovas D."/>
            <person name="Cerqueira G.C."/>
            <person name="Chen F."/>
            <person name="Chen W."/>
            <person name="Choi C."/>
            <person name="Clum A."/>
            <person name="Dos Santos R.A."/>
            <person name="Damasio A.R."/>
            <person name="Diallinas G."/>
            <person name="Emri T."/>
            <person name="Fekete E."/>
            <person name="Flipphi M."/>
            <person name="Freyberg S."/>
            <person name="Gallo A."/>
            <person name="Gournas C."/>
            <person name="Habgood R."/>
            <person name="Hainaut M."/>
            <person name="Harispe M.L."/>
            <person name="Henrissat B."/>
            <person name="Hilden K.S."/>
            <person name="Hope R."/>
            <person name="Hossain A."/>
            <person name="Karabika E."/>
            <person name="Karaffa L."/>
            <person name="Karanyi Z."/>
            <person name="Krasevec N."/>
            <person name="Kuo A."/>
            <person name="Kusch H."/>
            <person name="LaButti K."/>
            <person name="Lagendijk E.L."/>
            <person name="Lapidus A."/>
            <person name="Levasseur A."/>
            <person name="Lindquist E."/>
            <person name="Lipzen A."/>
            <person name="Logrieco A.F."/>
            <person name="MacCabe A."/>
            <person name="Maekelae M.R."/>
            <person name="Malavazi I."/>
            <person name="Melin P."/>
            <person name="Meyer V."/>
            <person name="Mielnichuk N."/>
            <person name="Miskei M."/>
            <person name="Molnar A.P."/>
            <person name="Mule G."/>
            <person name="Ngan C.Y."/>
            <person name="Orejas M."/>
            <person name="Orosz E."/>
            <person name="Ouedraogo J.P."/>
            <person name="Overkamp K.M."/>
            <person name="Park H.-S."/>
            <person name="Perrone G."/>
            <person name="Piumi F."/>
            <person name="Punt P.J."/>
            <person name="Ram A.F."/>
            <person name="Ramon A."/>
            <person name="Rauscher S."/>
            <person name="Record E."/>
            <person name="Riano-Pachon D.M."/>
            <person name="Robert V."/>
            <person name="Roehrig J."/>
            <person name="Ruller R."/>
            <person name="Salamov A."/>
            <person name="Salih N.S."/>
            <person name="Samson R.A."/>
            <person name="Sandor E."/>
            <person name="Sanguinetti M."/>
            <person name="Schuetze T."/>
            <person name="Sepcic K."/>
            <person name="Shelest E."/>
            <person name="Sherlock G."/>
            <person name="Sophianopoulou V."/>
            <person name="Squina F.M."/>
            <person name="Sun H."/>
            <person name="Susca A."/>
            <person name="Todd R.B."/>
            <person name="Tsang A."/>
            <person name="Unkles S.E."/>
            <person name="van de Wiele N."/>
            <person name="van Rossen-Uffink D."/>
            <person name="Oliveira J.V."/>
            <person name="Vesth T.C."/>
            <person name="Visser J."/>
            <person name="Yu J.-H."/>
            <person name="Zhou M."/>
            <person name="Andersen M.R."/>
            <person name="Archer D.B."/>
            <person name="Baker S.E."/>
            <person name="Benoit I."/>
            <person name="Brakhage A.A."/>
            <person name="Braus G.H."/>
            <person name="Fischer R."/>
            <person name="Frisvad J.C."/>
            <person name="Goldman G.H."/>
            <person name="Houbraken J."/>
            <person name="Oakley B."/>
            <person name="Pocsi I."/>
            <person name="Scazzocchio C."/>
            <person name="Seiboth B."/>
            <person name="vanKuyk P.A."/>
            <person name="Wortman J."/>
            <person name="Dyer P.S."/>
            <person name="Grigoriev I.V."/>
        </authorList>
    </citation>
    <scope>NUCLEOTIDE SEQUENCE [LARGE SCALE GENOMIC DNA]</scope>
    <source>
        <strain evidence="9">CBS 583.65</strain>
    </source>
</reference>
<feature type="region of interest" description="Disordered" evidence="5">
    <location>
        <begin position="268"/>
        <end position="298"/>
    </location>
</feature>
<protein>
    <recommendedName>
        <fullName evidence="10">Mid2 domain-containing protein</fullName>
    </recommendedName>
</protein>
<feature type="compositionally biased region" description="Basic and acidic residues" evidence="5">
    <location>
        <begin position="274"/>
        <end position="286"/>
    </location>
</feature>
<feature type="chain" id="PRO_5012544211" description="Mid2 domain-containing protein" evidence="7">
    <location>
        <begin position="20"/>
        <end position="298"/>
    </location>
</feature>
<gene>
    <name evidence="8" type="ORF">ASPVEDRAFT_79533</name>
</gene>
<organism evidence="8 9">
    <name type="scientific">Aspergillus versicolor CBS 583.65</name>
    <dbReference type="NCBI Taxonomy" id="1036611"/>
    <lineage>
        <taxon>Eukaryota</taxon>
        <taxon>Fungi</taxon>
        <taxon>Dikarya</taxon>
        <taxon>Ascomycota</taxon>
        <taxon>Pezizomycotina</taxon>
        <taxon>Eurotiomycetes</taxon>
        <taxon>Eurotiomycetidae</taxon>
        <taxon>Eurotiales</taxon>
        <taxon>Aspergillaceae</taxon>
        <taxon>Aspergillus</taxon>
        <taxon>Aspergillus subgen. Nidulantes</taxon>
    </lineage>
</organism>
<dbReference type="AlphaFoldDB" id="A0A1L9P8L3"/>
<dbReference type="STRING" id="1036611.A0A1L9P8L3"/>
<keyword evidence="7" id="KW-0732">Signal</keyword>
<dbReference type="PANTHER" id="PTHR15549:SF26">
    <property type="entry name" value="AXIAL BUDDING PATTERN PROTEIN 2-RELATED"/>
    <property type="match status" value="1"/>
</dbReference>
<feature type="signal peptide" evidence="7">
    <location>
        <begin position="1"/>
        <end position="19"/>
    </location>
</feature>
<evidence type="ECO:0000313" key="8">
    <source>
        <dbReference type="EMBL" id="OJI97851.1"/>
    </source>
</evidence>
<sequence>MHWNFLQIIPLVFLPLVEAEGTVQDLWESPQYPDYTTTYTAGTTIKASWDPDLVTQFAYFCADCDVSNVDLWLTGTSYTRKLEAGVDVNTTTSYEWAINLDDSDIEASTEWTFRFLPADASWGSNDQEISSAKFNIDPRPSASSSSATPSPTPDPTSKTSTPSAPAATETNSTDADQDDGGSSTLSTGAKAGVGVGVGAGGLIIIALAFLLWRRMRALKASKAAGPETVGGYSNINQYPSPGDGYFAPPKTKTAPLESSVTARSVALTELPGDENAREMDAGRDAQRPPVEMDASTRR</sequence>
<dbReference type="InterPro" id="IPR051694">
    <property type="entry name" value="Immunoregulatory_rcpt-like"/>
</dbReference>
<accession>A0A1L9P8L3</accession>
<dbReference type="EMBL" id="KV878126">
    <property type="protein sequence ID" value="OJI97851.1"/>
    <property type="molecule type" value="Genomic_DNA"/>
</dbReference>
<comment type="subcellular location">
    <subcellularLocation>
        <location evidence="1">Membrane</location>
        <topology evidence="1">Single-pass membrane protein</topology>
    </subcellularLocation>
</comment>
<dbReference type="GO" id="GO:0071944">
    <property type="term" value="C:cell periphery"/>
    <property type="evidence" value="ECO:0007669"/>
    <property type="project" value="UniProtKB-ARBA"/>
</dbReference>
<keyword evidence="3 6" id="KW-1133">Transmembrane helix</keyword>
<dbReference type="Proteomes" id="UP000184073">
    <property type="component" value="Unassembled WGS sequence"/>
</dbReference>
<dbReference type="GeneID" id="63732217"/>
<evidence type="ECO:0000256" key="5">
    <source>
        <dbReference type="SAM" id="MobiDB-lite"/>
    </source>
</evidence>
<evidence type="ECO:0000256" key="4">
    <source>
        <dbReference type="ARBA" id="ARBA00023136"/>
    </source>
</evidence>
<dbReference type="OrthoDB" id="4500576at2759"/>
<feature type="compositionally biased region" description="Low complexity" evidence="5">
    <location>
        <begin position="138"/>
        <end position="173"/>
    </location>
</feature>
<keyword evidence="9" id="KW-1185">Reference proteome</keyword>
<dbReference type="PANTHER" id="PTHR15549">
    <property type="entry name" value="PAIRED IMMUNOGLOBULIN-LIKE TYPE 2 RECEPTOR"/>
    <property type="match status" value="1"/>
</dbReference>
<dbReference type="GO" id="GO:0016020">
    <property type="term" value="C:membrane"/>
    <property type="evidence" value="ECO:0007669"/>
    <property type="project" value="UniProtKB-SubCell"/>
</dbReference>
<evidence type="ECO:0000256" key="7">
    <source>
        <dbReference type="SAM" id="SignalP"/>
    </source>
</evidence>
<evidence type="ECO:0000256" key="2">
    <source>
        <dbReference type="ARBA" id="ARBA00022692"/>
    </source>
</evidence>
<keyword evidence="2 6" id="KW-0812">Transmembrane</keyword>
<evidence type="ECO:0008006" key="10">
    <source>
        <dbReference type="Google" id="ProtNLM"/>
    </source>
</evidence>
<keyword evidence="4 6" id="KW-0472">Membrane</keyword>
<evidence type="ECO:0000256" key="6">
    <source>
        <dbReference type="SAM" id="Phobius"/>
    </source>
</evidence>
<evidence type="ECO:0000256" key="1">
    <source>
        <dbReference type="ARBA" id="ARBA00004167"/>
    </source>
</evidence>
<dbReference type="VEuPathDB" id="FungiDB:ASPVEDRAFT_79533"/>
<feature type="transmembrane region" description="Helical" evidence="6">
    <location>
        <begin position="191"/>
        <end position="212"/>
    </location>
</feature>
<evidence type="ECO:0000256" key="3">
    <source>
        <dbReference type="ARBA" id="ARBA00022989"/>
    </source>
</evidence>
<dbReference type="RefSeq" id="XP_040663614.1">
    <property type="nucleotide sequence ID" value="XM_040816706.1"/>
</dbReference>
<evidence type="ECO:0000313" key="9">
    <source>
        <dbReference type="Proteomes" id="UP000184073"/>
    </source>
</evidence>
<name>A0A1L9P8L3_ASPVE</name>
<feature type="region of interest" description="Disordered" evidence="5">
    <location>
        <begin position="134"/>
        <end position="185"/>
    </location>
</feature>